<keyword evidence="2 5" id="KW-0436">Ligase</keyword>
<accession>A0A0G4PU73</accession>
<feature type="domain" description="AMP-binding enzyme C-terminal" evidence="4">
    <location>
        <begin position="460"/>
        <end position="539"/>
    </location>
</feature>
<feature type="domain" description="AMP-dependent synthetase/ligase" evidence="3">
    <location>
        <begin position="40"/>
        <end position="410"/>
    </location>
</feature>
<evidence type="ECO:0000259" key="3">
    <source>
        <dbReference type="Pfam" id="PF00501"/>
    </source>
</evidence>
<dbReference type="InterPro" id="IPR000873">
    <property type="entry name" value="AMP-dep_synth/lig_dom"/>
</dbReference>
<dbReference type="SUPFAM" id="SSF56801">
    <property type="entry name" value="Acetyl-CoA synthetase-like"/>
    <property type="match status" value="1"/>
</dbReference>
<dbReference type="InterPro" id="IPR020845">
    <property type="entry name" value="AMP-binding_CS"/>
</dbReference>
<dbReference type="STRING" id="1429867.A0A0G4PU73"/>
<dbReference type="PANTHER" id="PTHR24096">
    <property type="entry name" value="LONG-CHAIN-FATTY-ACID--COA LIGASE"/>
    <property type="match status" value="1"/>
</dbReference>
<dbReference type="InterPro" id="IPR045851">
    <property type="entry name" value="AMP-bd_C_sf"/>
</dbReference>
<dbReference type="InterPro" id="IPR025110">
    <property type="entry name" value="AMP-bd_C"/>
</dbReference>
<comment type="similarity">
    <text evidence="1">Belongs to the ATP-dependent AMP-binding enzyme family.</text>
</comment>
<evidence type="ECO:0000256" key="1">
    <source>
        <dbReference type="ARBA" id="ARBA00006432"/>
    </source>
</evidence>
<proteinExistence type="inferred from homology"/>
<dbReference type="InterPro" id="IPR042099">
    <property type="entry name" value="ANL_N_sf"/>
</dbReference>
<dbReference type="Proteomes" id="UP000053732">
    <property type="component" value="Unassembled WGS sequence"/>
</dbReference>
<dbReference type="GO" id="GO:0019748">
    <property type="term" value="P:secondary metabolic process"/>
    <property type="evidence" value="ECO:0007669"/>
    <property type="project" value="TreeGrafter"/>
</dbReference>
<dbReference type="AlphaFoldDB" id="A0A0G4PU73"/>
<name>A0A0G4PU73_PENC3</name>
<gene>
    <name evidence="5" type="ORF">PCAMFM013_S040g000072</name>
</gene>
<evidence type="ECO:0000256" key="2">
    <source>
        <dbReference type="ARBA" id="ARBA00022598"/>
    </source>
</evidence>
<dbReference type="EMBL" id="HG793173">
    <property type="protein sequence ID" value="CRL29846.1"/>
    <property type="molecule type" value="Genomic_DNA"/>
</dbReference>
<dbReference type="PANTHER" id="PTHR24096:SF149">
    <property type="entry name" value="AMP-BINDING DOMAIN-CONTAINING PROTEIN-RELATED"/>
    <property type="match status" value="1"/>
</dbReference>
<evidence type="ECO:0000313" key="5">
    <source>
        <dbReference type="EMBL" id="CRL29846.1"/>
    </source>
</evidence>
<protein>
    <submittedName>
        <fullName evidence="5">AMP-dependent synthetase/ligase</fullName>
    </submittedName>
</protein>
<reference evidence="5 6" key="1">
    <citation type="journal article" date="2014" name="Nat. Commun.">
        <title>Multiple recent horizontal transfers of a large genomic region in cheese making fungi.</title>
        <authorList>
            <person name="Cheeseman K."/>
            <person name="Ropars J."/>
            <person name="Renault P."/>
            <person name="Dupont J."/>
            <person name="Gouzy J."/>
            <person name="Branca A."/>
            <person name="Abraham A.L."/>
            <person name="Ceppi M."/>
            <person name="Conseiller E."/>
            <person name="Debuchy R."/>
            <person name="Malagnac F."/>
            <person name="Goarin A."/>
            <person name="Silar P."/>
            <person name="Lacoste S."/>
            <person name="Sallet E."/>
            <person name="Bensimon A."/>
            <person name="Giraud T."/>
            <person name="Brygoo Y."/>
        </authorList>
    </citation>
    <scope>NUCLEOTIDE SEQUENCE [LARGE SCALE GENOMIC DNA]</scope>
    <source>
        <strain evidence="6">FM 013</strain>
    </source>
</reference>
<sequence length="557" mass="61361">MHYLPEIDSDIPNLDLLSLVFDSPYCWAKSETVIHAEAGNDINHITKAETALTVRRLAFVLRNEFGMGISGAGKDVVTCVCSNHLLSPSIFFAVIASESIYSAASTALTMRELVRQLQSSKSNLIIATEDTASTAIEAARISNIALDRVLILRSMGADRALNPSVDSSRNYLKETRQFAWARISEEEILRNRVVALLYSSGTTGVPKGVRISHKNFVSEAIITQTAIETYLSRSGQQSRSGFQYRTIAHLPSAHISGLQGYFINGTMMGGTVFWMPKYVFADFVHAAKRHRPTFISTVPSVYLRIAKSASVSDEFHSLEHAQSGAAPMGPQLQKLAESKLKCKISQAWGLTETTGAVTWLPWDREDSTGSISQLLPNTRLKIVHESERSVLDGHAGEILVRGPNVTAGYWGNDKATAEAFTADGWFRTGDIGIRKDGKFYIVDRKKELIKFKGLQVAPAEIEAVLLEHNQILDAGVVGIPDPQIAGNEIPRAFVVRKPGKSPINEEDVKEHVHNNLASHKQLRGGVRFTDLIPRNLSGKILRRKLVQLEEHQASSKL</sequence>
<organism evidence="5 6">
    <name type="scientific">Penicillium camemberti (strain FM 013)</name>
    <dbReference type="NCBI Taxonomy" id="1429867"/>
    <lineage>
        <taxon>Eukaryota</taxon>
        <taxon>Fungi</taxon>
        <taxon>Dikarya</taxon>
        <taxon>Ascomycota</taxon>
        <taxon>Pezizomycotina</taxon>
        <taxon>Eurotiomycetes</taxon>
        <taxon>Eurotiomycetidae</taxon>
        <taxon>Eurotiales</taxon>
        <taxon>Aspergillaceae</taxon>
        <taxon>Penicillium</taxon>
    </lineage>
</organism>
<dbReference type="Gene3D" id="3.40.50.12780">
    <property type="entry name" value="N-terminal domain of ligase-like"/>
    <property type="match status" value="1"/>
</dbReference>
<dbReference type="GO" id="GO:0016405">
    <property type="term" value="F:CoA-ligase activity"/>
    <property type="evidence" value="ECO:0007669"/>
    <property type="project" value="TreeGrafter"/>
</dbReference>
<dbReference type="Pfam" id="PF13193">
    <property type="entry name" value="AMP-binding_C"/>
    <property type="match status" value="1"/>
</dbReference>
<dbReference type="Gene3D" id="3.30.300.30">
    <property type="match status" value="1"/>
</dbReference>
<dbReference type="FunFam" id="3.30.300.30:FF:000007">
    <property type="entry name" value="4-coumarate--CoA ligase 2"/>
    <property type="match status" value="1"/>
</dbReference>
<evidence type="ECO:0000313" key="6">
    <source>
        <dbReference type="Proteomes" id="UP000053732"/>
    </source>
</evidence>
<keyword evidence="6" id="KW-1185">Reference proteome</keyword>
<evidence type="ECO:0000259" key="4">
    <source>
        <dbReference type="Pfam" id="PF13193"/>
    </source>
</evidence>
<dbReference type="PROSITE" id="PS00455">
    <property type="entry name" value="AMP_BINDING"/>
    <property type="match status" value="1"/>
</dbReference>
<dbReference type="Pfam" id="PF00501">
    <property type="entry name" value="AMP-binding"/>
    <property type="match status" value="1"/>
</dbReference>